<evidence type="ECO:0000256" key="6">
    <source>
        <dbReference type="ARBA" id="ARBA00022723"/>
    </source>
</evidence>
<keyword evidence="4 15" id="KW-0808">Transferase</keyword>
<dbReference type="InterPro" id="IPR012089">
    <property type="entry name" value="tRNA_Cyd_32_2_STrfase"/>
</dbReference>
<keyword evidence="3" id="KW-0820">tRNA-binding</keyword>
<evidence type="ECO:0000256" key="10">
    <source>
        <dbReference type="ARBA" id="ARBA00022884"/>
    </source>
</evidence>
<organism evidence="15 16">
    <name type="scientific">Pendulispora rubella</name>
    <dbReference type="NCBI Taxonomy" id="2741070"/>
    <lineage>
        <taxon>Bacteria</taxon>
        <taxon>Pseudomonadati</taxon>
        <taxon>Myxococcota</taxon>
        <taxon>Myxococcia</taxon>
        <taxon>Myxococcales</taxon>
        <taxon>Sorangiineae</taxon>
        <taxon>Pendulisporaceae</taxon>
        <taxon>Pendulispora</taxon>
    </lineage>
</organism>
<feature type="compositionally biased region" description="Gly residues" evidence="13">
    <location>
        <begin position="266"/>
        <end position="276"/>
    </location>
</feature>
<dbReference type="PANTHER" id="PTHR43686">
    <property type="entry name" value="SULFURTRANSFERASE-RELATED"/>
    <property type="match status" value="1"/>
</dbReference>
<evidence type="ECO:0000256" key="13">
    <source>
        <dbReference type="SAM" id="MobiDB-lite"/>
    </source>
</evidence>
<dbReference type="GO" id="GO:0016740">
    <property type="term" value="F:transferase activity"/>
    <property type="evidence" value="ECO:0007669"/>
    <property type="project" value="UniProtKB-KW"/>
</dbReference>
<keyword evidence="7" id="KW-0547">Nucleotide-binding</keyword>
<dbReference type="PIRSF" id="PIRSF004976">
    <property type="entry name" value="ATPase_YdaO"/>
    <property type="match status" value="1"/>
</dbReference>
<dbReference type="PANTHER" id="PTHR43686:SF1">
    <property type="entry name" value="AMINOTRAN_5 DOMAIN-CONTAINING PROTEIN"/>
    <property type="match status" value="1"/>
</dbReference>
<accession>A0ABZ2L420</accession>
<dbReference type="HAMAP" id="MF_01850">
    <property type="entry name" value="TtcA"/>
    <property type="match status" value="1"/>
</dbReference>
<evidence type="ECO:0000256" key="5">
    <source>
        <dbReference type="ARBA" id="ARBA00022694"/>
    </source>
</evidence>
<dbReference type="Pfam" id="PF01171">
    <property type="entry name" value="ATP_bind_3"/>
    <property type="match status" value="1"/>
</dbReference>
<reference evidence="15" key="1">
    <citation type="submission" date="2021-12" db="EMBL/GenBank/DDBJ databases">
        <title>Discovery of the Pendulisporaceae a myxobacterial family with distinct sporulation behavior and unique specialized metabolism.</title>
        <authorList>
            <person name="Garcia R."/>
            <person name="Popoff A."/>
            <person name="Bader C.D."/>
            <person name="Loehr J."/>
            <person name="Walesch S."/>
            <person name="Walt C."/>
            <person name="Boldt J."/>
            <person name="Bunk B."/>
            <person name="Haeckl F.J.F.P.J."/>
            <person name="Gunesch A.P."/>
            <person name="Birkelbach J."/>
            <person name="Nuebel U."/>
            <person name="Pietschmann T."/>
            <person name="Bach T."/>
            <person name="Mueller R."/>
        </authorList>
    </citation>
    <scope>NUCLEOTIDE SEQUENCE</scope>
    <source>
        <strain evidence="15">MSr11367</strain>
    </source>
</reference>
<keyword evidence="2" id="KW-0963">Cytoplasm</keyword>
<evidence type="ECO:0000313" key="15">
    <source>
        <dbReference type="EMBL" id="WXB04546.1"/>
    </source>
</evidence>
<sequence length="290" mass="31951">MVDVVTLEKKLSRAVGRAVGDFNMIAEGDRILVAVSGGKDSYTMLHLLRQLAEKAPVNFELEVVNIDQGHPGYPADVLHDYMKRENYRFTMIEEDTYSIVTEKIPANKTFCSLCSRLRRGILYRVATELRCNKIALGHHRDDVIQTFFLNLMFAGQLAAMPPKLVASSGHIVLRPLLYCAEDDIAAFAEAKQFPILPCDLCGSQDNLQRKVVGRMIDQMERERPGMKASFLAALQNVRPSQLLDKELWAKLGLEAARDLPEAGASSGMGGMGGGESSGVIAPTRLVRNTG</sequence>
<proteinExistence type="inferred from homology"/>
<keyword evidence="9" id="KW-0460">Magnesium</keyword>
<dbReference type="CDD" id="cd24138">
    <property type="entry name" value="TtcA-like"/>
    <property type="match status" value="1"/>
</dbReference>
<dbReference type="InterPro" id="IPR014729">
    <property type="entry name" value="Rossmann-like_a/b/a_fold"/>
</dbReference>
<evidence type="ECO:0000259" key="14">
    <source>
        <dbReference type="Pfam" id="PF01171"/>
    </source>
</evidence>
<keyword evidence="5" id="KW-0819">tRNA processing</keyword>
<dbReference type="SUPFAM" id="SSF52402">
    <property type="entry name" value="Adenine nucleotide alpha hydrolases-like"/>
    <property type="match status" value="1"/>
</dbReference>
<keyword evidence="16" id="KW-1185">Reference proteome</keyword>
<keyword evidence="12" id="KW-0411">Iron-sulfur</keyword>
<keyword evidence="11" id="KW-0408">Iron</keyword>
<feature type="region of interest" description="Disordered" evidence="13">
    <location>
        <begin position="262"/>
        <end position="290"/>
    </location>
</feature>
<keyword evidence="6" id="KW-0479">Metal-binding</keyword>
<keyword evidence="1" id="KW-0004">4Fe-4S</keyword>
<dbReference type="Proteomes" id="UP001374803">
    <property type="component" value="Chromosome"/>
</dbReference>
<evidence type="ECO:0000256" key="2">
    <source>
        <dbReference type="ARBA" id="ARBA00022490"/>
    </source>
</evidence>
<evidence type="ECO:0000256" key="9">
    <source>
        <dbReference type="ARBA" id="ARBA00022842"/>
    </source>
</evidence>
<evidence type="ECO:0000256" key="11">
    <source>
        <dbReference type="ARBA" id="ARBA00023004"/>
    </source>
</evidence>
<evidence type="ECO:0000256" key="1">
    <source>
        <dbReference type="ARBA" id="ARBA00022485"/>
    </source>
</evidence>
<evidence type="ECO:0000256" key="8">
    <source>
        <dbReference type="ARBA" id="ARBA00022840"/>
    </source>
</evidence>
<feature type="domain" description="tRNA(Ile)-lysidine/2-thiocytidine synthase N-terminal" evidence="14">
    <location>
        <begin position="31"/>
        <end position="194"/>
    </location>
</feature>
<evidence type="ECO:0000256" key="7">
    <source>
        <dbReference type="ARBA" id="ARBA00022741"/>
    </source>
</evidence>
<dbReference type="InterPro" id="IPR011063">
    <property type="entry name" value="TilS/TtcA_N"/>
</dbReference>
<evidence type="ECO:0000256" key="4">
    <source>
        <dbReference type="ARBA" id="ARBA00022679"/>
    </source>
</evidence>
<keyword evidence="10" id="KW-0694">RNA-binding</keyword>
<name>A0ABZ2L420_9BACT</name>
<dbReference type="EC" id="2.8.1.-" evidence="15"/>
<evidence type="ECO:0000256" key="12">
    <source>
        <dbReference type="ARBA" id="ARBA00023014"/>
    </source>
</evidence>
<gene>
    <name evidence="15" type="primary">ttcA</name>
    <name evidence="15" type="ORF">LVJ94_47565</name>
</gene>
<protein>
    <submittedName>
        <fullName evidence="15">tRNA 2-thiocytidine(32) synthetase TtcA</fullName>
        <ecNumber evidence="15">2.8.1.-</ecNumber>
    </submittedName>
</protein>
<dbReference type="Gene3D" id="3.40.50.620">
    <property type="entry name" value="HUPs"/>
    <property type="match status" value="1"/>
</dbReference>
<keyword evidence="8" id="KW-0067">ATP-binding</keyword>
<evidence type="ECO:0000256" key="3">
    <source>
        <dbReference type="ARBA" id="ARBA00022555"/>
    </source>
</evidence>
<evidence type="ECO:0000313" key="16">
    <source>
        <dbReference type="Proteomes" id="UP001374803"/>
    </source>
</evidence>
<dbReference type="NCBIfam" id="NF007972">
    <property type="entry name" value="PRK10696.1"/>
    <property type="match status" value="1"/>
</dbReference>
<dbReference type="InterPro" id="IPR035107">
    <property type="entry name" value="tRNA_thiolation_TtcA_Ctu1"/>
</dbReference>
<dbReference type="EMBL" id="CP089983">
    <property type="protein sequence ID" value="WXB04546.1"/>
    <property type="molecule type" value="Genomic_DNA"/>
</dbReference>
<dbReference type="RefSeq" id="WP_394834189.1">
    <property type="nucleotide sequence ID" value="NZ_CP089929.1"/>
</dbReference>